<sequence length="136" mass="13893">MPTHATTKPGNLMLLRAATTVQTVVVFVQAITAGLLLSARGHGAPHSAGAYTLFGVTVLHLIVAIVTWRRGGGGSPGPALYAAGFLVLTLAQVALGIAHVKIVHIPLGVLMFGLSVLQLVWIWSGGRATGAGAVRA</sequence>
<organism evidence="2 3">
    <name type="scientific">Microbispora hainanensis</name>
    <dbReference type="NCBI Taxonomy" id="568844"/>
    <lineage>
        <taxon>Bacteria</taxon>
        <taxon>Bacillati</taxon>
        <taxon>Actinomycetota</taxon>
        <taxon>Actinomycetes</taxon>
        <taxon>Streptosporangiales</taxon>
        <taxon>Streptosporangiaceae</taxon>
        <taxon>Microbispora</taxon>
    </lineage>
</organism>
<keyword evidence="3" id="KW-1185">Reference proteome</keyword>
<evidence type="ECO:0000313" key="2">
    <source>
        <dbReference type="EMBL" id="WUP76743.1"/>
    </source>
</evidence>
<feature type="transmembrane region" description="Helical" evidence="1">
    <location>
        <begin position="80"/>
        <end position="98"/>
    </location>
</feature>
<dbReference type="RefSeq" id="WP_142646982.1">
    <property type="nucleotide sequence ID" value="NZ_CP108085.1"/>
</dbReference>
<feature type="transmembrane region" description="Helical" evidence="1">
    <location>
        <begin position="12"/>
        <end position="37"/>
    </location>
</feature>
<evidence type="ECO:0000256" key="1">
    <source>
        <dbReference type="SAM" id="Phobius"/>
    </source>
</evidence>
<feature type="transmembrane region" description="Helical" evidence="1">
    <location>
        <begin position="49"/>
        <end position="68"/>
    </location>
</feature>
<feature type="transmembrane region" description="Helical" evidence="1">
    <location>
        <begin position="105"/>
        <end position="124"/>
    </location>
</feature>
<reference evidence="2" key="1">
    <citation type="submission" date="2022-10" db="EMBL/GenBank/DDBJ databases">
        <title>The complete genomes of actinobacterial strains from the NBC collection.</title>
        <authorList>
            <person name="Joergensen T.S."/>
            <person name="Alvarez Arevalo M."/>
            <person name="Sterndorff E.B."/>
            <person name="Faurdal D."/>
            <person name="Vuksanovic O."/>
            <person name="Mourched A.-S."/>
            <person name="Charusanti P."/>
            <person name="Shaw S."/>
            <person name="Blin K."/>
            <person name="Weber T."/>
        </authorList>
    </citation>
    <scope>NUCLEOTIDE SEQUENCE</scope>
    <source>
        <strain evidence="2">NBC_00254</strain>
    </source>
</reference>
<protein>
    <submittedName>
        <fullName evidence="2">Uncharacterized protein</fullName>
    </submittedName>
</protein>
<keyword evidence="1" id="KW-0812">Transmembrane</keyword>
<dbReference type="EMBL" id="CP108085">
    <property type="protein sequence ID" value="WUP76743.1"/>
    <property type="molecule type" value="Genomic_DNA"/>
</dbReference>
<keyword evidence="1" id="KW-0472">Membrane</keyword>
<gene>
    <name evidence="2" type="ORF">OG913_06925</name>
</gene>
<keyword evidence="1" id="KW-1133">Transmembrane helix</keyword>
<proteinExistence type="predicted"/>
<dbReference type="Proteomes" id="UP001432011">
    <property type="component" value="Chromosome"/>
</dbReference>
<evidence type="ECO:0000313" key="3">
    <source>
        <dbReference type="Proteomes" id="UP001432011"/>
    </source>
</evidence>
<name>A0ABZ1SWI2_9ACTN</name>
<accession>A0ABZ1SWI2</accession>